<dbReference type="CDD" id="cd00130">
    <property type="entry name" value="PAS"/>
    <property type="match status" value="2"/>
</dbReference>
<reference evidence="8 9" key="1">
    <citation type="submission" date="2016-10" db="EMBL/GenBank/DDBJ databases">
        <authorList>
            <person name="de Groot N.N."/>
        </authorList>
    </citation>
    <scope>NUCLEOTIDE SEQUENCE [LARGE SCALE GENOMIC DNA]</scope>
    <source>
        <strain evidence="8 9">DSM 26515</strain>
    </source>
</reference>
<dbReference type="STRING" id="529704.SAMN02927913_1895"/>
<dbReference type="InterPro" id="IPR035965">
    <property type="entry name" value="PAS-like_dom_sf"/>
</dbReference>
<feature type="domain" description="EAL" evidence="6">
    <location>
        <begin position="646"/>
        <end position="900"/>
    </location>
</feature>
<feature type="transmembrane region" description="Helical" evidence="3">
    <location>
        <begin position="209"/>
        <end position="228"/>
    </location>
</feature>
<dbReference type="SMART" id="SM00052">
    <property type="entry name" value="EAL"/>
    <property type="match status" value="1"/>
</dbReference>
<evidence type="ECO:0000313" key="8">
    <source>
        <dbReference type="EMBL" id="SEI85837.1"/>
    </source>
</evidence>
<evidence type="ECO:0000259" key="4">
    <source>
        <dbReference type="PROSITE" id="PS50112"/>
    </source>
</evidence>
<dbReference type="NCBIfam" id="TIGR00229">
    <property type="entry name" value="sensory_box"/>
    <property type="match status" value="2"/>
</dbReference>
<dbReference type="SUPFAM" id="SSF55785">
    <property type="entry name" value="PYP-like sensor domain (PAS domain)"/>
    <property type="match status" value="2"/>
</dbReference>
<dbReference type="GO" id="GO:0003824">
    <property type="term" value="F:catalytic activity"/>
    <property type="evidence" value="ECO:0007669"/>
    <property type="project" value="UniProtKB-ARBA"/>
</dbReference>
<accession>A0A1H6U8A0</accession>
<dbReference type="Pfam" id="PF13188">
    <property type="entry name" value="PAS_8"/>
    <property type="match status" value="1"/>
</dbReference>
<dbReference type="Gene3D" id="3.30.450.20">
    <property type="entry name" value="PAS domain"/>
    <property type="match status" value="2"/>
</dbReference>
<dbReference type="FunFam" id="3.30.70.270:FF:000001">
    <property type="entry name" value="Diguanylate cyclase domain protein"/>
    <property type="match status" value="1"/>
</dbReference>
<dbReference type="CDD" id="cd01949">
    <property type="entry name" value="GGDEF"/>
    <property type="match status" value="1"/>
</dbReference>
<dbReference type="AlphaFoldDB" id="A0A1H6U8A0"/>
<dbReference type="Pfam" id="PF00990">
    <property type="entry name" value="GGDEF"/>
    <property type="match status" value="1"/>
</dbReference>
<keyword evidence="3" id="KW-0812">Transmembrane</keyword>
<dbReference type="CDD" id="cd01948">
    <property type="entry name" value="EAL"/>
    <property type="match status" value="1"/>
</dbReference>
<sequence length="914" mass="100224">MPAAVPSLHSLPRRLLPLAWGLAAVIGLILAFTWGALEVQVALAGFLNGESIWSKAQKQAVIDLRNYAASGNPADLAAYRRNYEILHIDQWTRDVVATGDYDRSAVGDALVKVNTMQAAVPGVIFMLDHFASAPYMKEALAAWRSTDRQVAELDVIAHQLEAAHARDGMDAASIARQQARIRALNDFIEPRAKTFSQEVAHGAVWMGRVLYSTIFGATCLATLLWLWMARRVLAGIRGTEERYRLLFDRAADAIVMVDEECGHILDANHKAVEWTGHGTQELIGTSFAALFERGKPRGEGITQGTLRERSGRGRPVETQSSLVRWGDRAVRQAIVRDISERLSLEQERRIAAEALASIAEGVIIADADRRVLSVNAAHAAITGLTLQDVQGRRFDETRRLADDSPLPASVWDTLDAGGNWLGEVHSQRADGSVYPELLSISVIRDADERVQHYVAVFTNISTTKANQRRLEHLATHDPLTGLANRAEFERQCAQAIAAADRDHGAVAVLFIDLDAFKVVNDSYSHAIGDRLLVHVAERITRGLGEHDVAGRIGGDEFTVMIGRLVSREQASALAQRLLAVLGEPMKVGDYEVALSASIGIAGYPLDGSDPVTLIANADAAMYAAKTQERNTYRLYSPIMQADARKRLALAAELRQALARGEFRLVFQPSVDMRNGKVVAVEALLRWRHPARGEVSPGEFIPMAEKLGLIRHVDDWVLQAVARQMRQWDEEGMPPIRVAVNISAASYGAPHFAEEVRRWLVAERVAPQRLLLEITEGAILRLGDEMERTMNALHALGVGVAIDDFGTGYSSMAYLKLPAIAFLKIDKSFVDGLPGSSHDAAIVEAMLALSKRLGLCAIAEGIETEAQHEFLLRAGCTEGQGYLYARALEVPEIERMLRPGQRPGSARLRLVPPTR</sequence>
<dbReference type="EMBL" id="FNYC01000003">
    <property type="protein sequence ID" value="SEI85837.1"/>
    <property type="molecule type" value="Genomic_DNA"/>
</dbReference>
<keyword evidence="9" id="KW-1185">Reference proteome</keyword>
<dbReference type="PANTHER" id="PTHR44757:SF2">
    <property type="entry name" value="BIOFILM ARCHITECTURE MAINTENANCE PROTEIN MBAA"/>
    <property type="match status" value="1"/>
</dbReference>
<dbReference type="InterPro" id="IPR052155">
    <property type="entry name" value="Biofilm_reg_signaling"/>
</dbReference>
<dbReference type="InterPro" id="IPR000160">
    <property type="entry name" value="GGDEF_dom"/>
</dbReference>
<name>A0A1H6U8A0_9GAMM</name>
<dbReference type="PROSITE" id="PS50113">
    <property type="entry name" value="PAC"/>
    <property type="match status" value="1"/>
</dbReference>
<evidence type="ECO:0000313" key="9">
    <source>
        <dbReference type="Proteomes" id="UP000199420"/>
    </source>
</evidence>
<dbReference type="Gene3D" id="3.30.70.270">
    <property type="match status" value="1"/>
</dbReference>
<feature type="transmembrane region" description="Helical" evidence="3">
    <location>
        <begin position="20"/>
        <end position="47"/>
    </location>
</feature>
<evidence type="ECO:0000259" key="7">
    <source>
        <dbReference type="PROSITE" id="PS50887"/>
    </source>
</evidence>
<feature type="compositionally biased region" description="Basic and acidic residues" evidence="2">
    <location>
        <begin position="306"/>
        <end position="315"/>
    </location>
</feature>
<dbReference type="Pfam" id="PF13426">
    <property type="entry name" value="PAS_9"/>
    <property type="match status" value="1"/>
</dbReference>
<dbReference type="Proteomes" id="UP000199420">
    <property type="component" value="Unassembled WGS sequence"/>
</dbReference>
<proteinExistence type="predicted"/>
<dbReference type="PANTHER" id="PTHR44757">
    <property type="entry name" value="DIGUANYLATE CYCLASE DGCP"/>
    <property type="match status" value="1"/>
</dbReference>
<dbReference type="InterPro" id="IPR001633">
    <property type="entry name" value="EAL_dom"/>
</dbReference>
<dbReference type="InterPro" id="IPR029787">
    <property type="entry name" value="Nucleotide_cyclase"/>
</dbReference>
<feature type="domain" description="PAC" evidence="5">
    <location>
        <begin position="420"/>
        <end position="472"/>
    </location>
</feature>
<evidence type="ECO:0000256" key="3">
    <source>
        <dbReference type="SAM" id="Phobius"/>
    </source>
</evidence>
<feature type="domain" description="PAS" evidence="4">
    <location>
        <begin position="347"/>
        <end position="392"/>
    </location>
</feature>
<feature type="region of interest" description="Disordered" evidence="2">
    <location>
        <begin position="299"/>
        <end position="318"/>
    </location>
</feature>
<comment type="cofactor">
    <cofactor evidence="1">
        <name>Mg(2+)</name>
        <dbReference type="ChEBI" id="CHEBI:18420"/>
    </cofactor>
</comment>
<dbReference type="Pfam" id="PF00563">
    <property type="entry name" value="EAL"/>
    <property type="match status" value="1"/>
</dbReference>
<dbReference type="InterPro" id="IPR000700">
    <property type="entry name" value="PAS-assoc_C"/>
</dbReference>
<organism evidence="8 9">
    <name type="scientific">Frateuria terrea</name>
    <dbReference type="NCBI Taxonomy" id="529704"/>
    <lineage>
        <taxon>Bacteria</taxon>
        <taxon>Pseudomonadati</taxon>
        <taxon>Pseudomonadota</taxon>
        <taxon>Gammaproteobacteria</taxon>
        <taxon>Lysobacterales</taxon>
        <taxon>Rhodanobacteraceae</taxon>
        <taxon>Frateuria</taxon>
    </lineage>
</organism>
<feature type="domain" description="PAS" evidence="4">
    <location>
        <begin position="239"/>
        <end position="292"/>
    </location>
</feature>
<keyword evidence="3" id="KW-1133">Transmembrane helix</keyword>
<evidence type="ECO:0000256" key="2">
    <source>
        <dbReference type="SAM" id="MobiDB-lite"/>
    </source>
</evidence>
<dbReference type="Gene3D" id="3.20.20.450">
    <property type="entry name" value="EAL domain"/>
    <property type="match status" value="1"/>
</dbReference>
<dbReference type="SUPFAM" id="SSF141868">
    <property type="entry name" value="EAL domain-like"/>
    <property type="match status" value="1"/>
</dbReference>
<dbReference type="InterPro" id="IPR000014">
    <property type="entry name" value="PAS"/>
</dbReference>
<dbReference type="SMART" id="SM00267">
    <property type="entry name" value="GGDEF"/>
    <property type="match status" value="1"/>
</dbReference>
<dbReference type="SMART" id="SM00091">
    <property type="entry name" value="PAS"/>
    <property type="match status" value="2"/>
</dbReference>
<protein>
    <submittedName>
        <fullName evidence="8">PAS domain S-box-containing protein/diguanylate cyclase (GGDEF) domain-containing protein</fullName>
    </submittedName>
</protein>
<evidence type="ECO:0000256" key="1">
    <source>
        <dbReference type="ARBA" id="ARBA00001946"/>
    </source>
</evidence>
<dbReference type="NCBIfam" id="TIGR00254">
    <property type="entry name" value="GGDEF"/>
    <property type="match status" value="1"/>
</dbReference>
<gene>
    <name evidence="8" type="ORF">SAMN04487997_1829</name>
</gene>
<dbReference type="PROSITE" id="PS50883">
    <property type="entry name" value="EAL"/>
    <property type="match status" value="1"/>
</dbReference>
<dbReference type="PROSITE" id="PS50112">
    <property type="entry name" value="PAS"/>
    <property type="match status" value="2"/>
</dbReference>
<dbReference type="SMART" id="SM00086">
    <property type="entry name" value="PAC"/>
    <property type="match status" value="2"/>
</dbReference>
<dbReference type="PROSITE" id="PS50887">
    <property type="entry name" value="GGDEF"/>
    <property type="match status" value="1"/>
</dbReference>
<evidence type="ECO:0000259" key="6">
    <source>
        <dbReference type="PROSITE" id="PS50883"/>
    </source>
</evidence>
<evidence type="ECO:0000259" key="5">
    <source>
        <dbReference type="PROSITE" id="PS50113"/>
    </source>
</evidence>
<dbReference type="SUPFAM" id="SSF55073">
    <property type="entry name" value="Nucleotide cyclase"/>
    <property type="match status" value="1"/>
</dbReference>
<keyword evidence="3" id="KW-0472">Membrane</keyword>
<dbReference type="InterPro" id="IPR035919">
    <property type="entry name" value="EAL_sf"/>
</dbReference>
<dbReference type="InterPro" id="IPR043128">
    <property type="entry name" value="Rev_trsase/Diguanyl_cyclase"/>
</dbReference>
<dbReference type="OrthoDB" id="197861at2"/>
<dbReference type="InterPro" id="IPR001610">
    <property type="entry name" value="PAC"/>
</dbReference>
<feature type="domain" description="GGDEF" evidence="7">
    <location>
        <begin position="504"/>
        <end position="637"/>
    </location>
</feature>